<sequence length="139" mass="14169">MMAIVTPDNESISNSTRPNASRPAKRIPLRRRLSAFGAGLAVIGFSAALLAPTGTAVADPSASAENTVTAFSLAVDDTQDLTVTVEGAAIEPVERGSFEVYVKPKPKPKPKPQTASTGSGAAAVRHGRSTPVAAARSSG</sequence>
<organism evidence="2 3">
    <name type="scientific">Microbacterium suwonense</name>
    <dbReference type="NCBI Taxonomy" id="683047"/>
    <lineage>
        <taxon>Bacteria</taxon>
        <taxon>Bacillati</taxon>
        <taxon>Actinomycetota</taxon>
        <taxon>Actinomycetes</taxon>
        <taxon>Micrococcales</taxon>
        <taxon>Microbacteriaceae</taxon>
        <taxon>Microbacterium</taxon>
    </lineage>
</organism>
<accession>A0ABM8FSJ7</accession>
<evidence type="ECO:0000256" key="1">
    <source>
        <dbReference type="SAM" id="MobiDB-lite"/>
    </source>
</evidence>
<evidence type="ECO:0000313" key="2">
    <source>
        <dbReference type="EMBL" id="BDZ38409.1"/>
    </source>
</evidence>
<dbReference type="EMBL" id="AP027728">
    <property type="protein sequence ID" value="BDZ38409.1"/>
    <property type="molecule type" value="Genomic_DNA"/>
</dbReference>
<gene>
    <name evidence="2" type="ORF">GCM10025863_10230</name>
</gene>
<name>A0ABM8FSJ7_9MICO</name>
<keyword evidence="3" id="KW-1185">Reference proteome</keyword>
<evidence type="ECO:0000313" key="3">
    <source>
        <dbReference type="Proteomes" id="UP001321543"/>
    </source>
</evidence>
<proteinExistence type="predicted"/>
<feature type="region of interest" description="Disordered" evidence="1">
    <location>
        <begin position="101"/>
        <end position="139"/>
    </location>
</feature>
<reference evidence="3" key="1">
    <citation type="journal article" date="2019" name="Int. J. Syst. Evol. Microbiol.">
        <title>The Global Catalogue of Microorganisms (GCM) 10K type strain sequencing project: providing services to taxonomists for standard genome sequencing and annotation.</title>
        <authorList>
            <consortium name="The Broad Institute Genomics Platform"/>
            <consortium name="The Broad Institute Genome Sequencing Center for Infectious Disease"/>
            <person name="Wu L."/>
            <person name="Ma J."/>
        </authorList>
    </citation>
    <scope>NUCLEOTIDE SEQUENCE [LARGE SCALE GENOMIC DNA]</scope>
    <source>
        <strain evidence="3">NBRC 106310</strain>
    </source>
</reference>
<protein>
    <submittedName>
        <fullName evidence="2">Uncharacterized protein</fullName>
    </submittedName>
</protein>
<dbReference type="Proteomes" id="UP001321543">
    <property type="component" value="Chromosome"/>
</dbReference>
<feature type="compositionally biased region" description="Polar residues" evidence="1">
    <location>
        <begin position="8"/>
        <end position="19"/>
    </location>
</feature>
<feature type="region of interest" description="Disordered" evidence="1">
    <location>
        <begin position="1"/>
        <end position="26"/>
    </location>
</feature>